<reference evidence="1 2" key="1">
    <citation type="submission" date="2019-02" db="EMBL/GenBank/DDBJ databases">
        <title>Deep-cultivation of Planctomycetes and their phenomic and genomic characterization uncovers novel biology.</title>
        <authorList>
            <person name="Wiegand S."/>
            <person name="Jogler M."/>
            <person name="Boedeker C."/>
            <person name="Pinto D."/>
            <person name="Vollmers J."/>
            <person name="Rivas-Marin E."/>
            <person name="Kohn T."/>
            <person name="Peeters S.H."/>
            <person name="Heuer A."/>
            <person name="Rast P."/>
            <person name="Oberbeckmann S."/>
            <person name="Bunk B."/>
            <person name="Jeske O."/>
            <person name="Meyerdierks A."/>
            <person name="Storesund J.E."/>
            <person name="Kallscheuer N."/>
            <person name="Luecker S."/>
            <person name="Lage O.M."/>
            <person name="Pohl T."/>
            <person name="Merkel B.J."/>
            <person name="Hornburger P."/>
            <person name="Mueller R.-W."/>
            <person name="Bruemmer F."/>
            <person name="Labrenz M."/>
            <person name="Spormann A.M."/>
            <person name="Op den Camp H."/>
            <person name="Overmann J."/>
            <person name="Amann R."/>
            <person name="Jetten M.S.M."/>
            <person name="Mascher T."/>
            <person name="Medema M.H."/>
            <person name="Devos D.P."/>
            <person name="Kaster A.-K."/>
            <person name="Ovreas L."/>
            <person name="Rohde M."/>
            <person name="Galperin M.Y."/>
            <person name="Jogler C."/>
        </authorList>
    </citation>
    <scope>NUCLEOTIDE SEQUENCE [LARGE SCALE GENOMIC DNA]</scope>
    <source>
        <strain evidence="1 2">V22</strain>
    </source>
</reference>
<gene>
    <name evidence="1" type="ORF">V22_12990</name>
</gene>
<dbReference type="KEGG" id="chya:V22_12990"/>
<evidence type="ECO:0000313" key="2">
    <source>
        <dbReference type="Proteomes" id="UP000319976"/>
    </source>
</evidence>
<sequence>MLVELSTWQPSCTCVWCEKERECVETTFSDGFLEKANLCWKCLQTSYKVRSRQQEPSSNASDSP</sequence>
<dbReference type="AlphaFoldDB" id="A0A517T6S4"/>
<dbReference type="OrthoDB" id="287940at2"/>
<name>A0A517T6S4_9PLAN</name>
<keyword evidence="2" id="KW-1185">Reference proteome</keyword>
<dbReference type="RefSeq" id="WP_145260929.1">
    <property type="nucleotide sequence ID" value="NZ_CP036316.1"/>
</dbReference>
<accession>A0A517T6S4</accession>
<organism evidence="1 2">
    <name type="scientific">Calycomorphotria hydatis</name>
    <dbReference type="NCBI Taxonomy" id="2528027"/>
    <lineage>
        <taxon>Bacteria</taxon>
        <taxon>Pseudomonadati</taxon>
        <taxon>Planctomycetota</taxon>
        <taxon>Planctomycetia</taxon>
        <taxon>Planctomycetales</taxon>
        <taxon>Planctomycetaceae</taxon>
        <taxon>Calycomorphotria</taxon>
    </lineage>
</organism>
<evidence type="ECO:0000313" key="1">
    <source>
        <dbReference type="EMBL" id="QDT64068.1"/>
    </source>
</evidence>
<protein>
    <submittedName>
        <fullName evidence="1">Uncharacterized protein</fullName>
    </submittedName>
</protein>
<dbReference type="Proteomes" id="UP000319976">
    <property type="component" value="Chromosome"/>
</dbReference>
<proteinExistence type="predicted"/>
<dbReference type="EMBL" id="CP036316">
    <property type="protein sequence ID" value="QDT64068.1"/>
    <property type="molecule type" value="Genomic_DNA"/>
</dbReference>